<dbReference type="EMBL" id="RCZI01000004">
    <property type="protein sequence ID" value="TPG25671.1"/>
    <property type="molecule type" value="Genomic_DNA"/>
</dbReference>
<evidence type="ECO:0000313" key="1">
    <source>
        <dbReference type="EMBL" id="TPG25671.1"/>
    </source>
</evidence>
<dbReference type="OrthoDB" id="9154986at2"/>
<name>A0A502DN90_9BURK</name>
<sequence length="78" mass="8597">MNSPPIESSAETWIVACADRLQQRWRTVEMSELQAVASELWQNANLRGLPPDDAAVEWLKPVACAPCAPATSPQRHAK</sequence>
<gene>
    <name evidence="1" type="ORF">EAH82_14620</name>
</gene>
<accession>A0A502DN90</accession>
<proteinExistence type="predicted"/>
<organism evidence="1 2">
    <name type="scientific">Variovorax guangxiensis</name>
    <dbReference type="NCBI Taxonomy" id="1775474"/>
    <lineage>
        <taxon>Bacteria</taxon>
        <taxon>Pseudomonadati</taxon>
        <taxon>Pseudomonadota</taxon>
        <taxon>Betaproteobacteria</taxon>
        <taxon>Burkholderiales</taxon>
        <taxon>Comamonadaceae</taxon>
        <taxon>Variovorax</taxon>
    </lineage>
</organism>
<dbReference type="Proteomes" id="UP000319212">
    <property type="component" value="Unassembled WGS sequence"/>
</dbReference>
<reference evidence="1 2" key="1">
    <citation type="journal article" date="2019" name="Environ. Microbiol.">
        <title>Species interactions and distinct microbial communities in high Arctic permafrost affected cryosols are associated with the CH4 and CO2 gas fluxes.</title>
        <authorList>
            <person name="Altshuler I."/>
            <person name="Hamel J."/>
            <person name="Turney S."/>
            <person name="Magnuson E."/>
            <person name="Levesque R."/>
            <person name="Greer C."/>
            <person name="Whyte L.G."/>
        </authorList>
    </citation>
    <scope>NUCLEOTIDE SEQUENCE [LARGE SCALE GENOMIC DNA]</scope>
    <source>
        <strain evidence="1 2">S06.C</strain>
    </source>
</reference>
<comment type="caution">
    <text evidence="1">The sequence shown here is derived from an EMBL/GenBank/DDBJ whole genome shotgun (WGS) entry which is preliminary data.</text>
</comment>
<protein>
    <submittedName>
        <fullName evidence="1">Uncharacterized protein</fullName>
    </submittedName>
</protein>
<dbReference type="AlphaFoldDB" id="A0A502DN90"/>
<evidence type="ECO:0000313" key="2">
    <source>
        <dbReference type="Proteomes" id="UP000319212"/>
    </source>
</evidence>